<feature type="signal peptide" evidence="1">
    <location>
        <begin position="1"/>
        <end position="18"/>
    </location>
</feature>
<organism evidence="2 3">
    <name type="scientific">Arctia plantaginis</name>
    <name type="common">Wood tiger moth</name>
    <name type="synonym">Phalaena plantaginis</name>
    <dbReference type="NCBI Taxonomy" id="874455"/>
    <lineage>
        <taxon>Eukaryota</taxon>
        <taxon>Metazoa</taxon>
        <taxon>Ecdysozoa</taxon>
        <taxon>Arthropoda</taxon>
        <taxon>Hexapoda</taxon>
        <taxon>Insecta</taxon>
        <taxon>Pterygota</taxon>
        <taxon>Neoptera</taxon>
        <taxon>Endopterygota</taxon>
        <taxon>Lepidoptera</taxon>
        <taxon>Glossata</taxon>
        <taxon>Ditrysia</taxon>
        <taxon>Noctuoidea</taxon>
        <taxon>Erebidae</taxon>
        <taxon>Arctiinae</taxon>
        <taxon>Arctia</taxon>
    </lineage>
</organism>
<proteinExistence type="predicted"/>
<dbReference type="Proteomes" id="UP000494256">
    <property type="component" value="Unassembled WGS sequence"/>
</dbReference>
<accession>A0A8S0ZXI2</accession>
<dbReference type="OrthoDB" id="2789670at2759"/>
<comment type="caution">
    <text evidence="2">The sequence shown here is derived from an EMBL/GenBank/DDBJ whole genome shotgun (WGS) entry which is preliminary data.</text>
</comment>
<evidence type="ECO:0000313" key="3">
    <source>
        <dbReference type="Proteomes" id="UP000494256"/>
    </source>
</evidence>
<keyword evidence="1" id="KW-0732">Signal</keyword>
<sequence length="246" mass="27826">MLRELLFFNIILSPLVLSRRRHQKQKESSEELGGDLITSLRNDANLDLSMDEEYEDLRAELLAYHTALSSLSGTRVDDGSLPPEVAEAVAAEPGNNVDLDTRRSMKTTPCWKLGGICIQHKMCIGHRFLSEIPGCKDKVEVCCFTWNKFQTRDMTDKGVSNLALPWSISHPFGGKGLIRLDEVPEEIDNKKKNSNNDDADILAYDLSSIEAQKKNKVLELHENEKKHISARKQKQALIVILKQDRK</sequence>
<gene>
    <name evidence="2" type="ORF">APLA_LOCUS7661</name>
</gene>
<reference evidence="2 3" key="1">
    <citation type="submission" date="2020-04" db="EMBL/GenBank/DDBJ databases">
        <authorList>
            <person name="Wallbank WR R."/>
            <person name="Pardo Diaz C."/>
            <person name="Kozak K."/>
            <person name="Martin S."/>
            <person name="Jiggins C."/>
            <person name="Moest M."/>
            <person name="Warren A I."/>
            <person name="Byers J.R.P. K."/>
            <person name="Montejo-Kovacevich G."/>
            <person name="Yen C E."/>
        </authorList>
    </citation>
    <scope>NUCLEOTIDE SEQUENCE [LARGE SCALE GENOMIC DNA]</scope>
</reference>
<protein>
    <submittedName>
        <fullName evidence="2">Uncharacterized protein</fullName>
    </submittedName>
</protein>
<evidence type="ECO:0000313" key="2">
    <source>
        <dbReference type="EMBL" id="CAB3237114.1"/>
    </source>
</evidence>
<dbReference type="AlphaFoldDB" id="A0A8S0ZXI2"/>
<feature type="chain" id="PRO_5035884548" evidence="1">
    <location>
        <begin position="19"/>
        <end position="246"/>
    </location>
</feature>
<name>A0A8S0ZXI2_ARCPL</name>
<dbReference type="EMBL" id="CADEBD010000303">
    <property type="protein sequence ID" value="CAB3237114.1"/>
    <property type="molecule type" value="Genomic_DNA"/>
</dbReference>
<evidence type="ECO:0000256" key="1">
    <source>
        <dbReference type="SAM" id="SignalP"/>
    </source>
</evidence>